<dbReference type="InterPro" id="IPR027038">
    <property type="entry name" value="RanGap"/>
</dbReference>
<dbReference type="InterPro" id="IPR001611">
    <property type="entry name" value="Leu-rich_rpt"/>
</dbReference>
<accession>A0A7S3FVC4</accession>
<dbReference type="PANTHER" id="PTHR24113">
    <property type="entry name" value="RAN GTPASE-ACTIVATING PROTEIN 1"/>
    <property type="match status" value="1"/>
</dbReference>
<dbReference type="GO" id="GO:0005634">
    <property type="term" value="C:nucleus"/>
    <property type="evidence" value="ECO:0007669"/>
    <property type="project" value="TreeGrafter"/>
</dbReference>
<keyword evidence="3" id="KW-0677">Repeat</keyword>
<dbReference type="SUPFAM" id="SSF52047">
    <property type="entry name" value="RNI-like"/>
    <property type="match status" value="1"/>
</dbReference>
<dbReference type="GO" id="GO:0031267">
    <property type="term" value="F:small GTPase binding"/>
    <property type="evidence" value="ECO:0007669"/>
    <property type="project" value="TreeGrafter"/>
</dbReference>
<feature type="compositionally biased region" description="Basic residues" evidence="4">
    <location>
        <begin position="154"/>
        <end position="168"/>
    </location>
</feature>
<proteinExistence type="predicted"/>
<gene>
    <name evidence="5" type="ORF">SRAS04492_LOCUS5424</name>
</gene>
<dbReference type="GO" id="GO:0005096">
    <property type="term" value="F:GTPase activator activity"/>
    <property type="evidence" value="ECO:0007669"/>
    <property type="project" value="UniProtKB-KW"/>
</dbReference>
<sequence>MKHLAEGLCLNKTITHLSLTYCNIDASGARSLFEILIFSGSALEEVNLSGNHLRNEGTIMVLRGASIAKNLKKIFLSDNQFMEEDEVLEAIDGCMKKNTGLGRYDFRYNFISDYGVQKICDTIEVASHVFDVEIPERISKETLELFKERIANNRPKKGKKGKGKKKKK</sequence>
<keyword evidence="1" id="KW-0343">GTPase activation</keyword>
<reference evidence="5" key="1">
    <citation type="submission" date="2021-01" db="EMBL/GenBank/DDBJ databases">
        <authorList>
            <person name="Corre E."/>
            <person name="Pelletier E."/>
            <person name="Niang G."/>
            <person name="Scheremetjew M."/>
            <person name="Finn R."/>
            <person name="Kale V."/>
            <person name="Holt S."/>
            <person name="Cochrane G."/>
            <person name="Meng A."/>
            <person name="Brown T."/>
            <person name="Cohen L."/>
        </authorList>
    </citation>
    <scope>NUCLEOTIDE SEQUENCE</scope>
    <source>
        <strain evidence="5">Ras09</strain>
    </source>
</reference>
<feature type="region of interest" description="Disordered" evidence="4">
    <location>
        <begin position="149"/>
        <end position="168"/>
    </location>
</feature>
<dbReference type="Gene3D" id="3.80.10.10">
    <property type="entry name" value="Ribonuclease Inhibitor"/>
    <property type="match status" value="1"/>
</dbReference>
<dbReference type="GO" id="GO:0048471">
    <property type="term" value="C:perinuclear region of cytoplasm"/>
    <property type="evidence" value="ECO:0007669"/>
    <property type="project" value="TreeGrafter"/>
</dbReference>
<dbReference type="AlphaFoldDB" id="A0A7S3FVC4"/>
<keyword evidence="2" id="KW-0433">Leucine-rich repeat</keyword>
<dbReference type="GO" id="GO:0005829">
    <property type="term" value="C:cytosol"/>
    <property type="evidence" value="ECO:0007669"/>
    <property type="project" value="TreeGrafter"/>
</dbReference>
<organism evidence="5">
    <name type="scientific">Strombidium rassoulzadegani</name>
    <dbReference type="NCBI Taxonomy" id="1082188"/>
    <lineage>
        <taxon>Eukaryota</taxon>
        <taxon>Sar</taxon>
        <taxon>Alveolata</taxon>
        <taxon>Ciliophora</taxon>
        <taxon>Intramacronucleata</taxon>
        <taxon>Spirotrichea</taxon>
        <taxon>Oligotrichia</taxon>
        <taxon>Strombidiidae</taxon>
        <taxon>Strombidium</taxon>
    </lineage>
</organism>
<protein>
    <submittedName>
        <fullName evidence="5">Uncharacterized protein</fullName>
    </submittedName>
</protein>
<evidence type="ECO:0000313" key="5">
    <source>
        <dbReference type="EMBL" id="CAE0233623.1"/>
    </source>
</evidence>
<evidence type="ECO:0000256" key="4">
    <source>
        <dbReference type="SAM" id="MobiDB-lite"/>
    </source>
</evidence>
<dbReference type="GO" id="GO:0006913">
    <property type="term" value="P:nucleocytoplasmic transport"/>
    <property type="evidence" value="ECO:0007669"/>
    <property type="project" value="TreeGrafter"/>
</dbReference>
<dbReference type="InterPro" id="IPR032675">
    <property type="entry name" value="LRR_dom_sf"/>
</dbReference>
<evidence type="ECO:0000256" key="3">
    <source>
        <dbReference type="ARBA" id="ARBA00022737"/>
    </source>
</evidence>
<evidence type="ECO:0000256" key="1">
    <source>
        <dbReference type="ARBA" id="ARBA00022468"/>
    </source>
</evidence>
<evidence type="ECO:0000256" key="2">
    <source>
        <dbReference type="ARBA" id="ARBA00022614"/>
    </source>
</evidence>
<name>A0A7S3FVC4_9SPIT</name>
<dbReference type="PANTHER" id="PTHR24113:SF12">
    <property type="entry name" value="RAN GTPASE-ACTIVATING PROTEIN 1"/>
    <property type="match status" value="1"/>
</dbReference>
<dbReference type="EMBL" id="HBIA01010594">
    <property type="protein sequence ID" value="CAE0233623.1"/>
    <property type="molecule type" value="Transcribed_RNA"/>
</dbReference>
<dbReference type="Pfam" id="PF13516">
    <property type="entry name" value="LRR_6"/>
    <property type="match status" value="2"/>
</dbReference>